<dbReference type="SUPFAM" id="SSF161098">
    <property type="entry name" value="MetI-like"/>
    <property type="match status" value="1"/>
</dbReference>
<sequence length="306" mass="32766">MAASNDHSTTAGSRLRRCVDMAVDPTTERDRERRRIVILCAPFATLLVVAGVYPLAEVVRISVSVDQYQSVGFSLQAYETLASDPYYRGIAVNSLWLSGATTLASVGLAIPIAHALEKYDLPGESLLVTLVSFPISLPGIVAAFMILVTLGNNGLVTNIVAMVTGRDAIDLAIAVSTPGLFVAFCYSMIPRATLILRGTYAEIDHAAEEAAQSLGATPWQTFRHVTFPQIRPGITGALILTFRTGLAIFGTLIIIQAVVVWTLQIARELGSGYTIQVAGAMATIYFAFTFAFTALGLRYTDAEVGL</sequence>
<evidence type="ECO:0000313" key="11">
    <source>
        <dbReference type="Proteomes" id="UP000001321"/>
    </source>
</evidence>
<feature type="transmembrane region" description="Helical" evidence="8">
    <location>
        <begin position="273"/>
        <end position="297"/>
    </location>
</feature>
<dbReference type="PANTHER" id="PTHR42929:SF1">
    <property type="entry name" value="INNER MEMBRANE ABC TRANSPORTER PERMEASE PROTEIN YDCU-RELATED"/>
    <property type="match status" value="1"/>
</dbReference>
<dbReference type="Gene3D" id="1.10.3720.10">
    <property type="entry name" value="MetI-like"/>
    <property type="match status" value="1"/>
</dbReference>
<comment type="subcellular location">
    <subcellularLocation>
        <location evidence="1 8">Cell membrane</location>
        <topology evidence="1 8">Multi-pass membrane protein</topology>
    </subcellularLocation>
</comment>
<organism evidence="10 11">
    <name type="scientific">Halobacterium salinarum (strain ATCC 29341 / DSM 671 / R1)</name>
    <dbReference type="NCBI Taxonomy" id="478009"/>
    <lineage>
        <taxon>Archaea</taxon>
        <taxon>Methanobacteriati</taxon>
        <taxon>Methanobacteriota</taxon>
        <taxon>Stenosarchaea group</taxon>
        <taxon>Halobacteria</taxon>
        <taxon>Halobacteriales</taxon>
        <taxon>Halobacteriaceae</taxon>
        <taxon>Halobacterium</taxon>
        <taxon>Halobacterium salinarum NRC-34001</taxon>
    </lineage>
</organism>
<dbReference type="GO" id="GO:0055085">
    <property type="term" value="P:transmembrane transport"/>
    <property type="evidence" value="ECO:0007669"/>
    <property type="project" value="InterPro"/>
</dbReference>
<dbReference type="EnsemblBacteria" id="CAP15600">
    <property type="protein sequence ID" value="CAP15600"/>
    <property type="gene ID" value="OE_5272R"/>
</dbReference>
<dbReference type="HOGENOM" id="CLU_016047_18_2_2"/>
<evidence type="ECO:0000256" key="6">
    <source>
        <dbReference type="ARBA" id="ARBA00022989"/>
    </source>
</evidence>
<dbReference type="PhylomeDB" id="B0RA05"/>
<dbReference type="AlphaFoldDB" id="B0RA05"/>
<dbReference type="PANTHER" id="PTHR42929">
    <property type="entry name" value="INNER MEMBRANE ABC TRANSPORTER PERMEASE PROTEIN YDCU-RELATED-RELATED"/>
    <property type="match status" value="1"/>
</dbReference>
<feature type="transmembrane region" description="Helical" evidence="8">
    <location>
        <begin position="126"/>
        <end position="148"/>
    </location>
</feature>
<evidence type="ECO:0000256" key="2">
    <source>
        <dbReference type="ARBA" id="ARBA00007069"/>
    </source>
</evidence>
<name>B0RA05_HALS3</name>
<dbReference type="Pfam" id="PF00528">
    <property type="entry name" value="BPD_transp_1"/>
    <property type="match status" value="1"/>
</dbReference>
<dbReference type="Proteomes" id="UP000001321">
    <property type="component" value="Plasmid PHS3"/>
</dbReference>
<gene>
    <name evidence="10" type="ordered locus">OE_5272R</name>
</gene>
<evidence type="ECO:0000256" key="4">
    <source>
        <dbReference type="ARBA" id="ARBA00022475"/>
    </source>
</evidence>
<feature type="transmembrane region" description="Helical" evidence="8">
    <location>
        <begin position="168"/>
        <end position="189"/>
    </location>
</feature>
<dbReference type="InterPro" id="IPR035906">
    <property type="entry name" value="MetI-like_sf"/>
</dbReference>
<accession>B0RA05</accession>
<keyword evidence="3 8" id="KW-0813">Transport</keyword>
<evidence type="ECO:0000256" key="3">
    <source>
        <dbReference type="ARBA" id="ARBA00022448"/>
    </source>
</evidence>
<dbReference type="KEGG" id="hsl:OE_5272R"/>
<evidence type="ECO:0000256" key="7">
    <source>
        <dbReference type="ARBA" id="ARBA00023136"/>
    </source>
</evidence>
<keyword evidence="4" id="KW-1003">Cell membrane</keyword>
<comment type="similarity">
    <text evidence="2">Belongs to the binding-protein-dependent transport system permease family. CysTW subfamily.</text>
</comment>
<evidence type="ECO:0000256" key="1">
    <source>
        <dbReference type="ARBA" id="ARBA00004651"/>
    </source>
</evidence>
<feature type="transmembrane region" description="Helical" evidence="8">
    <location>
        <begin position="36"/>
        <end position="56"/>
    </location>
</feature>
<dbReference type="PROSITE" id="PS50928">
    <property type="entry name" value="ABC_TM1"/>
    <property type="match status" value="1"/>
</dbReference>
<keyword evidence="7 8" id="KW-0472">Membrane</keyword>
<geneLocation type="plasmid" evidence="10 11">
    <name>PHS3</name>
</geneLocation>
<evidence type="ECO:0000256" key="5">
    <source>
        <dbReference type="ARBA" id="ARBA00022692"/>
    </source>
</evidence>
<protein>
    <submittedName>
        <fullName evidence="10">ABC-type transport system permease protein</fullName>
    </submittedName>
</protein>
<dbReference type="GO" id="GO:0005886">
    <property type="term" value="C:plasma membrane"/>
    <property type="evidence" value="ECO:0007669"/>
    <property type="project" value="UniProtKB-SubCell"/>
</dbReference>
<evidence type="ECO:0000313" key="10">
    <source>
        <dbReference type="EMBL" id="CAP15600.1"/>
    </source>
</evidence>
<evidence type="ECO:0000259" key="9">
    <source>
        <dbReference type="PROSITE" id="PS50928"/>
    </source>
</evidence>
<feature type="transmembrane region" description="Helical" evidence="8">
    <location>
        <begin position="95"/>
        <end position="114"/>
    </location>
</feature>
<feature type="transmembrane region" description="Helical" evidence="8">
    <location>
        <begin position="237"/>
        <end position="261"/>
    </location>
</feature>
<keyword evidence="5 8" id="KW-0812">Transmembrane</keyword>
<dbReference type="EMBL" id="AM774418">
    <property type="protein sequence ID" value="CAP15600.1"/>
    <property type="molecule type" value="Genomic_DNA"/>
</dbReference>
<reference evidence="10 11" key="1">
    <citation type="journal article" date="2008" name="Genomics">
        <title>Evolution in the laboratory: the genome of Halobacterium salinarum strain R1 compared to that of strain NRC-1.</title>
        <authorList>
            <person name="Pfeiffer F."/>
            <person name="Schuster S.C."/>
            <person name="Broicher A."/>
            <person name="Falb M."/>
            <person name="Palm P."/>
            <person name="Rodewald K."/>
            <person name="Ruepp A."/>
            <person name="Soppa J."/>
            <person name="Tittor J."/>
            <person name="Oesterhelt D."/>
        </authorList>
    </citation>
    <scope>NUCLEOTIDE SEQUENCE [LARGE SCALE GENOMIC DNA]</scope>
    <source>
        <strain evidence="11">ATCC 29341 / DSM 671 / R1</strain>
        <plasmid evidence="11">Plasmid PHS3</plasmid>
    </source>
</reference>
<dbReference type="CDD" id="cd06261">
    <property type="entry name" value="TM_PBP2"/>
    <property type="match status" value="1"/>
</dbReference>
<keyword evidence="10" id="KW-0614">Plasmid</keyword>
<proteinExistence type="inferred from homology"/>
<dbReference type="InterPro" id="IPR000515">
    <property type="entry name" value="MetI-like"/>
</dbReference>
<keyword evidence="6 8" id="KW-1133">Transmembrane helix</keyword>
<evidence type="ECO:0000256" key="8">
    <source>
        <dbReference type="RuleBase" id="RU363032"/>
    </source>
</evidence>
<feature type="domain" description="ABC transmembrane type-1" evidence="9">
    <location>
        <begin position="91"/>
        <end position="296"/>
    </location>
</feature>